<dbReference type="SUPFAM" id="SSF103473">
    <property type="entry name" value="MFS general substrate transporter"/>
    <property type="match status" value="1"/>
</dbReference>
<protein>
    <recommendedName>
        <fullName evidence="10">Nucleoside transporter</fullName>
    </recommendedName>
</protein>
<reference evidence="8 9" key="1">
    <citation type="submission" date="2018-11" db="EMBL/GenBank/DDBJ databases">
        <authorList>
            <consortium name="Pathogen Informatics"/>
        </authorList>
    </citation>
    <scope>NUCLEOTIDE SEQUENCE [LARGE SCALE GENOMIC DNA]</scope>
</reference>
<keyword evidence="3" id="KW-0813">Transport</keyword>
<evidence type="ECO:0000256" key="4">
    <source>
        <dbReference type="ARBA" id="ARBA00022692"/>
    </source>
</evidence>
<dbReference type="InterPro" id="IPR002259">
    <property type="entry name" value="Eqnu_transpt"/>
</dbReference>
<dbReference type="OrthoDB" id="1856718at2759"/>
<feature type="transmembrane region" description="Helical" evidence="7">
    <location>
        <begin position="131"/>
        <end position="157"/>
    </location>
</feature>
<dbReference type="PRINTS" id="PR01130">
    <property type="entry name" value="DERENTRNSPRT"/>
</dbReference>
<evidence type="ECO:0000313" key="8">
    <source>
        <dbReference type="EMBL" id="VDM11260.1"/>
    </source>
</evidence>
<comment type="similarity">
    <text evidence="2">Belongs to the SLC29A/ENT transporter (TC 2.A.57) family.</text>
</comment>
<feature type="transmembrane region" description="Helical" evidence="7">
    <location>
        <begin position="381"/>
        <end position="404"/>
    </location>
</feature>
<dbReference type="EMBL" id="UYWW01001998">
    <property type="protein sequence ID" value="VDM11260.1"/>
    <property type="molecule type" value="Genomic_DNA"/>
</dbReference>
<keyword evidence="6 7" id="KW-0472">Membrane</keyword>
<sequence length="443" mass="49829">MFSWWDRSFRKRWRMKDSRELLAKSQQLTVYDWNAQIMNRCRVLVFAAFMFISATSVLPWNLFINAHEYYHYKLRNVTENTTLSDGKDDDTELQRSYEGWVTLTGGVSCVFGSGINFLITGRLPGLIQLAFFCISMVLASLASFGSIGLIACGLLGFSAKFPSENVQAVMIGQSVAGILSSLLSIVCQSLATNALVNGRLFFVIAFIWTILSVFLYELLVRSKETELLLIDEGSRIDQSSDQRLLDNVDNTFEADESPLHLRSTETHSLWSDAEQVWKKTKMEWWAGFIIFFGTMTAFPAVSSLVQTNAKNLVWKNYFSSLACFLLFNCGDAFGRLVVNFCRLSEKALIMLSFLRLLAIPVFFFCNINPRYHSVTLFRSDEVFISTMLLFSISNGFLFTAATINATGKVRAELRELAGSIFGFMAVISTLCGSLIGLLLVKAM</sequence>
<feature type="transmembrane region" description="Helical" evidence="7">
    <location>
        <begin position="169"/>
        <end position="188"/>
    </location>
</feature>
<dbReference type="InterPro" id="IPR036259">
    <property type="entry name" value="MFS_trans_sf"/>
</dbReference>
<feature type="transmembrane region" description="Helical" evidence="7">
    <location>
        <begin position="348"/>
        <end position="369"/>
    </location>
</feature>
<dbReference type="Pfam" id="PF01733">
    <property type="entry name" value="Nucleoside_tran"/>
    <property type="match status" value="1"/>
</dbReference>
<dbReference type="FunCoup" id="A0A3P7DMY6">
    <property type="interactions" value="51"/>
</dbReference>
<dbReference type="Proteomes" id="UP000270924">
    <property type="component" value="Unassembled WGS sequence"/>
</dbReference>
<dbReference type="OMA" id="KYKFRNT"/>
<keyword evidence="9" id="KW-1185">Reference proteome</keyword>
<evidence type="ECO:0008006" key="10">
    <source>
        <dbReference type="Google" id="ProtNLM"/>
    </source>
</evidence>
<keyword evidence="5 7" id="KW-1133">Transmembrane helix</keyword>
<evidence type="ECO:0000256" key="7">
    <source>
        <dbReference type="SAM" id="Phobius"/>
    </source>
</evidence>
<feature type="transmembrane region" description="Helical" evidence="7">
    <location>
        <begin position="317"/>
        <end position="336"/>
    </location>
</feature>
<feature type="transmembrane region" description="Helical" evidence="7">
    <location>
        <begin position="43"/>
        <end position="64"/>
    </location>
</feature>
<dbReference type="PANTHER" id="PTHR10332">
    <property type="entry name" value="EQUILIBRATIVE NUCLEOSIDE TRANSPORTER"/>
    <property type="match status" value="1"/>
</dbReference>
<evidence type="ECO:0000313" key="9">
    <source>
        <dbReference type="Proteomes" id="UP000270924"/>
    </source>
</evidence>
<dbReference type="AlphaFoldDB" id="A0A3P7DMY6"/>
<dbReference type="GO" id="GO:0005337">
    <property type="term" value="F:nucleoside transmembrane transporter activity"/>
    <property type="evidence" value="ECO:0007669"/>
    <property type="project" value="InterPro"/>
</dbReference>
<comment type="subcellular location">
    <subcellularLocation>
        <location evidence="1">Membrane</location>
        <topology evidence="1">Multi-pass membrane protein</topology>
    </subcellularLocation>
</comment>
<dbReference type="PANTHER" id="PTHR10332:SF88">
    <property type="entry name" value="EQUILIBRATIVE NUCLEOSIDE TRANSPORTER 1, ISOFORM A"/>
    <property type="match status" value="1"/>
</dbReference>
<gene>
    <name evidence="8" type="ORF">WBA_LOCUS4646</name>
</gene>
<dbReference type="GO" id="GO:0005886">
    <property type="term" value="C:plasma membrane"/>
    <property type="evidence" value="ECO:0007669"/>
    <property type="project" value="TreeGrafter"/>
</dbReference>
<evidence type="ECO:0000256" key="6">
    <source>
        <dbReference type="ARBA" id="ARBA00023136"/>
    </source>
</evidence>
<dbReference type="PIRSF" id="PIRSF016379">
    <property type="entry name" value="ENT"/>
    <property type="match status" value="1"/>
</dbReference>
<dbReference type="InParanoid" id="A0A3P7DMY6"/>
<feature type="transmembrane region" description="Helical" evidence="7">
    <location>
        <begin position="200"/>
        <end position="219"/>
    </location>
</feature>
<accession>A0A3P7DMY6</accession>
<feature type="transmembrane region" description="Helical" evidence="7">
    <location>
        <begin position="284"/>
        <end position="305"/>
    </location>
</feature>
<organism evidence="8 9">
    <name type="scientific">Wuchereria bancrofti</name>
    <dbReference type="NCBI Taxonomy" id="6293"/>
    <lineage>
        <taxon>Eukaryota</taxon>
        <taxon>Metazoa</taxon>
        <taxon>Ecdysozoa</taxon>
        <taxon>Nematoda</taxon>
        <taxon>Chromadorea</taxon>
        <taxon>Rhabditida</taxon>
        <taxon>Spirurina</taxon>
        <taxon>Spiruromorpha</taxon>
        <taxon>Filarioidea</taxon>
        <taxon>Onchocercidae</taxon>
        <taxon>Wuchereria</taxon>
    </lineage>
</organism>
<evidence type="ECO:0000256" key="2">
    <source>
        <dbReference type="ARBA" id="ARBA00007965"/>
    </source>
</evidence>
<name>A0A3P7DMY6_WUCBA</name>
<keyword evidence="4 7" id="KW-0812">Transmembrane</keyword>
<evidence type="ECO:0000256" key="5">
    <source>
        <dbReference type="ARBA" id="ARBA00022989"/>
    </source>
</evidence>
<dbReference type="Gene3D" id="1.20.1250.20">
    <property type="entry name" value="MFS general substrate transporter like domains"/>
    <property type="match status" value="1"/>
</dbReference>
<proteinExistence type="inferred from homology"/>
<evidence type="ECO:0000256" key="3">
    <source>
        <dbReference type="ARBA" id="ARBA00022448"/>
    </source>
</evidence>
<feature type="transmembrane region" description="Helical" evidence="7">
    <location>
        <begin position="416"/>
        <end position="440"/>
    </location>
</feature>
<evidence type="ECO:0000256" key="1">
    <source>
        <dbReference type="ARBA" id="ARBA00004141"/>
    </source>
</evidence>
<feature type="transmembrane region" description="Helical" evidence="7">
    <location>
        <begin position="100"/>
        <end position="119"/>
    </location>
</feature>